<feature type="region of interest" description="Disordered" evidence="9">
    <location>
        <begin position="1196"/>
        <end position="1224"/>
    </location>
</feature>
<reference evidence="12" key="2">
    <citation type="submission" date="2010-05" db="EMBL/GenBank/DDBJ databases">
        <authorList>
            <person name="Almeida L.G."/>
            <person name="Nicolas M.F."/>
            <person name="Souza R.C."/>
            <person name="Vasconcelos A.T.R."/>
        </authorList>
    </citation>
    <scope>NUCLEOTIDE SEQUENCE</scope>
</reference>
<dbReference type="VEuPathDB" id="VectorBase:ADAC006096"/>
<dbReference type="InterPro" id="IPR018488">
    <property type="entry name" value="cNMP-bd_CS"/>
</dbReference>
<feature type="region of interest" description="Disordered" evidence="9">
    <location>
        <begin position="1561"/>
        <end position="1635"/>
    </location>
</feature>
<dbReference type="GO" id="GO:0016020">
    <property type="term" value="C:membrane"/>
    <property type="evidence" value="ECO:0007669"/>
    <property type="project" value="UniProtKB-SubCell"/>
</dbReference>
<comment type="subcellular location">
    <subcellularLocation>
        <location evidence="1">Membrane</location>
        <topology evidence="1">Multi-pass membrane protein</topology>
    </subcellularLocation>
</comment>
<reference evidence="12 14" key="1">
    <citation type="journal article" date="2010" name="BMC Genomics">
        <title>Combination of measures distinguishes pre-miRNAs from other stem-loops in the genome of the newly sequenced Anopheles darlingi.</title>
        <authorList>
            <person name="Mendes N.D."/>
            <person name="Freitas A.T."/>
            <person name="Vasconcelos A.T."/>
            <person name="Sagot M.F."/>
        </authorList>
    </citation>
    <scope>NUCLEOTIDE SEQUENCE</scope>
</reference>
<dbReference type="SUPFAM" id="SSF81324">
    <property type="entry name" value="Voltage-gated potassium channels"/>
    <property type="match status" value="1"/>
</dbReference>
<dbReference type="Gene3D" id="2.60.120.10">
    <property type="entry name" value="Jelly Rolls"/>
    <property type="match status" value="1"/>
</dbReference>
<dbReference type="SUPFAM" id="SSF51206">
    <property type="entry name" value="cAMP-binding domain-like"/>
    <property type="match status" value="1"/>
</dbReference>
<dbReference type="PROSITE" id="PS00889">
    <property type="entry name" value="CNMP_BINDING_2"/>
    <property type="match status" value="1"/>
</dbReference>
<evidence type="ECO:0000256" key="9">
    <source>
        <dbReference type="SAM" id="MobiDB-lite"/>
    </source>
</evidence>
<keyword evidence="5" id="KW-0406">Ion transport</keyword>
<feature type="region of interest" description="Disordered" evidence="9">
    <location>
        <begin position="569"/>
        <end position="650"/>
    </location>
</feature>
<keyword evidence="2" id="KW-0813">Transport</keyword>
<feature type="transmembrane region" description="Helical" evidence="10">
    <location>
        <begin position="77"/>
        <end position="97"/>
    </location>
</feature>
<dbReference type="SMART" id="SM00100">
    <property type="entry name" value="cNMP"/>
    <property type="match status" value="1"/>
</dbReference>
<dbReference type="Pfam" id="PF00027">
    <property type="entry name" value="cNMP_binding"/>
    <property type="match status" value="1"/>
</dbReference>
<feature type="region of interest" description="Disordered" evidence="9">
    <location>
        <begin position="1398"/>
        <end position="1535"/>
    </location>
</feature>
<dbReference type="GO" id="GO:0044877">
    <property type="term" value="F:protein-containing complex binding"/>
    <property type="evidence" value="ECO:0007669"/>
    <property type="project" value="TreeGrafter"/>
</dbReference>
<dbReference type="GO" id="GO:0005221">
    <property type="term" value="F:intracellularly cyclic nucleotide-activated monoatomic cation channel activity"/>
    <property type="evidence" value="ECO:0007669"/>
    <property type="project" value="InterPro"/>
</dbReference>
<feature type="compositionally biased region" description="Low complexity" evidence="9">
    <location>
        <begin position="1505"/>
        <end position="1528"/>
    </location>
</feature>
<dbReference type="FunFam" id="1.10.287.70:FF:000072">
    <property type="entry name" value="Cyclic nucleotide gated channel beta 3"/>
    <property type="match status" value="1"/>
</dbReference>
<evidence type="ECO:0000256" key="6">
    <source>
        <dbReference type="ARBA" id="ARBA00023136"/>
    </source>
</evidence>
<dbReference type="InterPro" id="IPR018490">
    <property type="entry name" value="cNMP-bd_dom_sf"/>
</dbReference>
<evidence type="ECO:0000256" key="3">
    <source>
        <dbReference type="ARBA" id="ARBA00022692"/>
    </source>
</evidence>
<dbReference type="OMA" id="RHSKFAK"/>
<dbReference type="InterPro" id="IPR050866">
    <property type="entry name" value="CNG_cation_channel"/>
</dbReference>
<dbReference type="Proteomes" id="UP000000673">
    <property type="component" value="Unassembled WGS sequence"/>
</dbReference>
<protein>
    <submittedName>
        <fullName evidence="12">Cyclic-nucleotide-gated cation channel</fullName>
    </submittedName>
</protein>
<dbReference type="STRING" id="43151.W5JCZ0"/>
<feature type="compositionally biased region" description="Low complexity" evidence="9">
    <location>
        <begin position="734"/>
        <end position="754"/>
    </location>
</feature>
<keyword evidence="6 10" id="KW-0472">Membrane</keyword>
<feature type="transmembrane region" description="Helical" evidence="10">
    <location>
        <begin position="284"/>
        <end position="306"/>
    </location>
</feature>
<evidence type="ECO:0000256" key="1">
    <source>
        <dbReference type="ARBA" id="ARBA00004141"/>
    </source>
</evidence>
<keyword evidence="3 10" id="KW-0812">Transmembrane</keyword>
<dbReference type="EMBL" id="ADMH02001520">
    <property type="protein sequence ID" value="ETN62217.1"/>
    <property type="molecule type" value="Genomic_DNA"/>
</dbReference>
<evidence type="ECO:0000256" key="10">
    <source>
        <dbReference type="SAM" id="Phobius"/>
    </source>
</evidence>
<feature type="compositionally biased region" description="Polar residues" evidence="9">
    <location>
        <begin position="1082"/>
        <end position="1091"/>
    </location>
</feature>
<reference evidence="13" key="4">
    <citation type="submission" date="2015-06" db="UniProtKB">
        <authorList>
            <consortium name="EnsemblMetazoa"/>
        </authorList>
    </citation>
    <scope>IDENTIFICATION</scope>
</reference>
<evidence type="ECO:0000313" key="14">
    <source>
        <dbReference type="Proteomes" id="UP000000673"/>
    </source>
</evidence>
<evidence type="ECO:0000259" key="11">
    <source>
        <dbReference type="PROSITE" id="PS50042"/>
    </source>
</evidence>
<keyword evidence="8" id="KW-0407">Ion channel</keyword>
<feature type="compositionally biased region" description="Polar residues" evidence="9">
    <location>
        <begin position="537"/>
        <end position="551"/>
    </location>
</feature>
<dbReference type="Pfam" id="PF00520">
    <property type="entry name" value="Ion_trans"/>
    <property type="match status" value="1"/>
</dbReference>
<evidence type="ECO:0000256" key="7">
    <source>
        <dbReference type="ARBA" id="ARBA00023286"/>
    </source>
</evidence>
<dbReference type="FunCoup" id="W5JCZ0">
    <property type="interactions" value="12"/>
</dbReference>
<dbReference type="InterPro" id="IPR005821">
    <property type="entry name" value="Ion_trans_dom"/>
</dbReference>
<feature type="compositionally biased region" description="Basic residues" evidence="9">
    <location>
        <begin position="1444"/>
        <end position="1461"/>
    </location>
</feature>
<dbReference type="FunFam" id="1.10.287.630:FF:000004">
    <property type="entry name" value="Cyclic nucleotide-gated olfactory channel"/>
    <property type="match status" value="1"/>
</dbReference>
<accession>W5JCZ0</accession>
<feature type="compositionally biased region" description="Basic and acidic residues" evidence="9">
    <location>
        <begin position="627"/>
        <end position="643"/>
    </location>
</feature>
<feature type="region of interest" description="Disordered" evidence="9">
    <location>
        <begin position="728"/>
        <end position="777"/>
    </location>
</feature>
<dbReference type="Gene3D" id="1.10.287.70">
    <property type="match status" value="1"/>
</dbReference>
<dbReference type="PROSITE" id="PS00888">
    <property type="entry name" value="CNMP_BINDING_1"/>
    <property type="match status" value="1"/>
</dbReference>
<feature type="region of interest" description="Disordered" evidence="9">
    <location>
        <begin position="945"/>
        <end position="998"/>
    </location>
</feature>
<evidence type="ECO:0000313" key="13">
    <source>
        <dbReference type="EnsemblMetazoa" id="ADAC006096-PA"/>
    </source>
</evidence>
<feature type="compositionally biased region" description="Gly residues" evidence="9">
    <location>
        <begin position="596"/>
        <end position="611"/>
    </location>
</feature>
<organism evidence="12">
    <name type="scientific">Anopheles darlingi</name>
    <name type="common">Mosquito</name>
    <dbReference type="NCBI Taxonomy" id="43151"/>
    <lineage>
        <taxon>Eukaryota</taxon>
        <taxon>Metazoa</taxon>
        <taxon>Ecdysozoa</taxon>
        <taxon>Arthropoda</taxon>
        <taxon>Hexapoda</taxon>
        <taxon>Insecta</taxon>
        <taxon>Pterygota</taxon>
        <taxon>Neoptera</taxon>
        <taxon>Endopterygota</taxon>
        <taxon>Diptera</taxon>
        <taxon>Nematocera</taxon>
        <taxon>Culicoidea</taxon>
        <taxon>Culicidae</taxon>
        <taxon>Anophelinae</taxon>
        <taxon>Anopheles</taxon>
    </lineage>
</organism>
<dbReference type="FunFam" id="2.60.120.10:FF:000058">
    <property type="entry name" value="Uncharacterized protein, isoform D"/>
    <property type="match status" value="1"/>
</dbReference>
<evidence type="ECO:0000256" key="2">
    <source>
        <dbReference type="ARBA" id="ARBA00022448"/>
    </source>
</evidence>
<dbReference type="Gene3D" id="1.10.287.630">
    <property type="entry name" value="Helix hairpin bin"/>
    <property type="match status" value="1"/>
</dbReference>
<proteinExistence type="predicted"/>
<feature type="compositionally biased region" description="Basic residues" evidence="9">
    <location>
        <begin position="822"/>
        <end position="831"/>
    </location>
</feature>
<sequence>MKLRTTVQISSAIQKKPPLKREDSFLKRFSTRQIPEAQETVEDTGSEGATDAEKTVRRRRRFAKIPRTVVNPDENFYFYWLMLVTISILYNLWTLIVRQSFPELQSNANRFWISCDCLTDIVFIFDVAVQLRTGYLEQGLMVYDSKKLAGHYLRSRAFLLDLAALIPLDILQLRLGSQPMLRFPRFFKVYRAVKYYYIVESRTVWPNLWRVVNLIHILLILAHWFGCFYFLLSEAEGFQGDWVYPYRPGDYATLTRKYLGSLYWSTLTLTTIGDLPTPETNAEYVFTIVSYLIGVFIFATIVGQVGNVITNRNANRLEFERLLDGAKTYMRHHKVPGGMKRRVLRWYDYSWSRGRIQGGGDINTALGLLPDKLKTELALHVNLSVLKKVTIFQECQPEFLHDLVLKMKAYIFTPGDSICRKGEVAREMFIIADGILEVLSETGKVLTTMKAGDFFGEIGILNLDGLNKRTADVRSVGYSELFSLSREDVLTAMKDYPEAQEILQTLGRKRLMEVRCVNKKHASKHAAKEHAAERSSNTHNNQGDSSDNSASKRIVDKLRCDVKGLKNVLRKSRTGTTRRSNESIEMQPLQGQAAGAAGGGGGGGGSGGSTGSGSKTPKTMLKRMPRVKSDDIHTEDEGKDNDKVPSPIGAGLPLLQRLRMLKEKQDREERAAKATAQIISPPHTHVTSAISPQESIQEEPEPEVIGAGLPLMQRLKLLKAKEDRLAKESQSKLQVTSNQTSSSPSIVQSMSPTSPTVKGPPSPILNTAGTASHHLKPTMRVSFRDRIRNLHHQDSKHHHASGSSSSTTPALHHSSGKSSTLHPHHALHHKGSSGLSLKQKIRSLGQLQRDDQLKPWSKLKLATVVSLGGSYTSLNNAASEESPILKQSKRNRLKTSIPADLNLNSLVSMTPPPISSAPPTTSAAPQTAFQVPNVKSSTFRYGPGEKVSVSDSEVASAGQTAGGTGVSRSAQCGIAAGSNGRRHHGGSGGSTTMPGLPARVRMKPKPIKLDSEQPKAYMSIDDLSPEYCGLPFVKKLKILNERQKLAELESAISKTRSLSLDCTDSNTSNTSSHDHLLEQLTRSQSEGSGMASQGAAPTTAGRSKGGDSPPGDAAATERLLLLPLSPESNETLERRQLKSILKKLSEDKAALEQRPTRDLKRLMRAQTVEGAQTAVAPLVATVGGGTVPAPVTGDSNLLLSPSSTTSVATATTTTTTTSTTTGSTTTIEREHELLRSSYYQVLHEEHHHRHLASVTGPPTLDGSDGQALAVISNGGDPLLGGYPHGVEPDLGLEQEQGVMVPDDPNRTSLSALAGQRKLIRGSLEEQEFFGEVLFGIKQVIQTHMKEIQVKFQDEFFNMELEVKKRDDIISKLQNRILELEGEQQHGEVYGRLQVQLPPEHRSQSGSSGSGSTGSSNELPFMRGDSLDTIFASSPHSDSDAPRQPKLRSRKPRTSPRHRQLRNRPTWDESTDQESFDRKDSPPLRPTMAMTTTNSGAPPPPPVPPRRLSTTTTASTTVTMATATPATTTEQRNARSPYRDLVISELTGNIISDSVIVNIETTSSSQSETEHDEQERGPRQNIQEEDEEEDDGDEMRRLVRRSRSRSRETEDGRDGDEEDDDEEAIGRGGTGTTGQR</sequence>
<dbReference type="PANTHER" id="PTHR45638:SF7">
    <property type="entry name" value="CYCLIC NUCLEOTIDE-GATED ION CHANNEL-LIKE, ISOFORM E"/>
    <property type="match status" value="1"/>
</dbReference>
<feature type="region of interest" description="Disordered" evidence="9">
    <location>
        <begin position="522"/>
        <end position="555"/>
    </location>
</feature>
<reference evidence="12" key="3">
    <citation type="journal article" date="2013" name="Nucleic Acids Res.">
        <title>The genome of Anopheles darlingi, the main neotropical malaria vector.</title>
        <authorList>
            <person name="Marinotti O."/>
            <person name="Cerqueira G.C."/>
            <person name="de Almeida L.G."/>
            <person name="Ferro M.I."/>
            <person name="Loreto E.L."/>
            <person name="Zaha A."/>
            <person name="Teixeira S.M."/>
            <person name="Wespiser A.R."/>
            <person name="Almeida E Silva A."/>
            <person name="Schlindwein A.D."/>
            <person name="Pacheco A.C."/>
            <person name="Silva A.L."/>
            <person name="Graveley B.R."/>
            <person name="Walenz B.P."/>
            <person name="Lima Bde A."/>
            <person name="Ribeiro C.A."/>
            <person name="Nunes-Silva C.G."/>
            <person name="de Carvalho C.R."/>
            <person name="Soares C.M."/>
            <person name="de Menezes C.B."/>
            <person name="Matiolli C."/>
            <person name="Caffrey D."/>
            <person name="Araujo D.A."/>
            <person name="de Oliveira D.M."/>
            <person name="Golenbock D."/>
            <person name="Grisard E.C."/>
            <person name="Fantinatti-Garboggini F."/>
            <person name="de Carvalho F.M."/>
            <person name="Barcellos F.G."/>
            <person name="Prosdocimi F."/>
            <person name="May G."/>
            <person name="Azevedo Junior G.M."/>
            <person name="Guimaraes G.M."/>
            <person name="Goldman G.H."/>
            <person name="Padilha I.Q."/>
            <person name="Batista Jda S."/>
            <person name="Ferro J.A."/>
            <person name="Ribeiro J.M."/>
            <person name="Fietto J.L."/>
            <person name="Dabbas K.M."/>
            <person name="Cerdeira L."/>
            <person name="Agnez-Lima L.F."/>
            <person name="Brocchi M."/>
            <person name="de Carvalho M.O."/>
            <person name="Teixeira Mde M."/>
            <person name="Diniz Maia Mde M."/>
            <person name="Goldman M.H."/>
            <person name="Cruz Schneider M.P."/>
            <person name="Felipe M.S."/>
            <person name="Hungria M."/>
            <person name="Nicolas M.F."/>
            <person name="Pereira M."/>
            <person name="Montes M.A."/>
            <person name="Cantao M.E."/>
            <person name="Vincentz M."/>
            <person name="Rafael M.S."/>
            <person name="Silverman N."/>
            <person name="Stoco P.H."/>
            <person name="Souza R.C."/>
            <person name="Vicentini R."/>
            <person name="Gazzinelli R.T."/>
            <person name="Neves Rde O."/>
            <person name="Silva R."/>
            <person name="Astolfi-Filho S."/>
            <person name="Maciel T.E."/>
            <person name="Urmenyi T.P."/>
            <person name="Tadei W.P."/>
            <person name="Camargo E.P."/>
            <person name="de Vasconcelos A.T."/>
        </authorList>
    </citation>
    <scope>NUCLEOTIDE SEQUENCE</scope>
</reference>
<evidence type="ECO:0000256" key="4">
    <source>
        <dbReference type="ARBA" id="ARBA00022989"/>
    </source>
</evidence>
<feature type="region of interest" description="Disordered" evidence="9">
    <location>
        <begin position="1082"/>
        <end position="1113"/>
    </location>
</feature>
<feature type="transmembrane region" description="Helical" evidence="10">
    <location>
        <begin position="211"/>
        <end position="232"/>
    </location>
</feature>
<dbReference type="EnsemblMetazoa" id="ADAC006096-RA">
    <property type="protein sequence ID" value="ADAC006096-PA"/>
    <property type="gene ID" value="ADAC006096"/>
</dbReference>
<feature type="region of interest" description="Disordered" evidence="9">
    <location>
        <begin position="792"/>
        <end position="837"/>
    </location>
</feature>
<feature type="compositionally biased region" description="Acidic residues" evidence="9">
    <location>
        <begin position="1582"/>
        <end position="1592"/>
    </location>
</feature>
<evidence type="ECO:0000256" key="5">
    <source>
        <dbReference type="ARBA" id="ARBA00023065"/>
    </source>
</evidence>
<feature type="compositionally biased region" description="Polar residues" evidence="9">
    <location>
        <begin position="949"/>
        <end position="959"/>
    </location>
</feature>
<dbReference type="PROSITE" id="PS50042">
    <property type="entry name" value="CNMP_BINDING_3"/>
    <property type="match status" value="1"/>
</dbReference>
<feature type="compositionally biased region" description="Gly residues" evidence="9">
    <location>
        <begin position="1625"/>
        <end position="1635"/>
    </location>
</feature>
<keyword evidence="4 10" id="KW-1133">Transmembrane helix</keyword>
<feature type="compositionally biased region" description="Acidic residues" evidence="9">
    <location>
        <begin position="1612"/>
        <end position="1622"/>
    </location>
</feature>
<evidence type="ECO:0000256" key="8">
    <source>
        <dbReference type="ARBA" id="ARBA00023303"/>
    </source>
</evidence>
<dbReference type="HOGENOM" id="CLU_002033_0_1_1"/>
<evidence type="ECO:0000313" key="12">
    <source>
        <dbReference type="EMBL" id="ETN62217.1"/>
    </source>
</evidence>
<name>W5JCZ0_ANODA</name>
<gene>
    <name evidence="12" type="ORF">AND_006096</name>
</gene>
<dbReference type="InterPro" id="IPR014710">
    <property type="entry name" value="RmlC-like_jellyroll"/>
</dbReference>
<dbReference type="PANTHER" id="PTHR45638">
    <property type="entry name" value="CYCLIC NUCLEOTIDE-GATED CATION CHANNEL SUBUNIT A"/>
    <property type="match status" value="1"/>
</dbReference>
<dbReference type="CDD" id="cd00038">
    <property type="entry name" value="CAP_ED"/>
    <property type="match status" value="1"/>
</dbReference>
<keyword evidence="7" id="KW-1071">Ligand-gated ion channel</keyword>
<feature type="domain" description="Cyclic nucleotide-binding" evidence="11">
    <location>
        <begin position="391"/>
        <end position="487"/>
    </location>
</feature>
<feature type="compositionally biased region" description="Low complexity" evidence="9">
    <location>
        <begin position="1202"/>
        <end position="1224"/>
    </location>
</feature>
<dbReference type="VEuPathDB" id="VectorBase:ADAR2_001133"/>
<dbReference type="InterPro" id="IPR000595">
    <property type="entry name" value="cNMP-bd_dom"/>
</dbReference>
<keyword evidence="14" id="KW-1185">Reference proteome</keyword>
<dbReference type="eggNOG" id="KOG0500">
    <property type="taxonomic scope" value="Eukaryota"/>
</dbReference>